<dbReference type="FunFam" id="3.30.1490.20:FF:000020">
    <property type="entry name" value="Protein lysine acetyltransferase"/>
    <property type="match status" value="1"/>
</dbReference>
<reference evidence="6" key="1">
    <citation type="journal article" date="2020" name="mSystems">
        <title>Genome- and Community-Level Interaction Insights into Carbon Utilization and Element Cycling Functions of Hydrothermarchaeota in Hydrothermal Sediment.</title>
        <authorList>
            <person name="Zhou Z."/>
            <person name="Liu Y."/>
            <person name="Xu W."/>
            <person name="Pan J."/>
            <person name="Luo Z.H."/>
            <person name="Li M."/>
        </authorList>
    </citation>
    <scope>NUCLEOTIDE SEQUENCE [LARGE SCALE GENOMIC DNA]</scope>
    <source>
        <strain evidence="6">SpSt-732</strain>
    </source>
</reference>
<dbReference type="InterPro" id="IPR016102">
    <property type="entry name" value="Succinyl-CoA_synth-like"/>
</dbReference>
<dbReference type="EMBL" id="DTFF01000041">
    <property type="protein sequence ID" value="HGI87671.1"/>
    <property type="molecule type" value="Genomic_DNA"/>
</dbReference>
<evidence type="ECO:0000313" key="6">
    <source>
        <dbReference type="EMBL" id="HGI87671.1"/>
    </source>
</evidence>
<dbReference type="AlphaFoldDB" id="A0A7C4BC23"/>
<dbReference type="InterPro" id="IPR014089">
    <property type="entry name" value="AcCoA-synth-alpha"/>
</dbReference>
<dbReference type="InterPro" id="IPR036291">
    <property type="entry name" value="NAD(P)-bd_dom_sf"/>
</dbReference>
<evidence type="ECO:0000256" key="2">
    <source>
        <dbReference type="ARBA" id="ARBA00022741"/>
    </source>
</evidence>
<evidence type="ECO:0000256" key="1">
    <source>
        <dbReference type="ARBA" id="ARBA00022598"/>
    </source>
</evidence>
<organism evidence="6">
    <name type="scientific">Ignisphaera aggregans</name>
    <dbReference type="NCBI Taxonomy" id="334771"/>
    <lineage>
        <taxon>Archaea</taxon>
        <taxon>Thermoproteota</taxon>
        <taxon>Thermoprotei</taxon>
        <taxon>Desulfurococcales</taxon>
        <taxon>Desulfurococcaceae</taxon>
        <taxon>Ignisphaera</taxon>
    </lineage>
</organism>
<dbReference type="Gene3D" id="3.40.50.261">
    <property type="entry name" value="Succinyl-CoA synthetase domains"/>
    <property type="match status" value="2"/>
</dbReference>
<dbReference type="GO" id="GO:0046872">
    <property type="term" value="F:metal ion binding"/>
    <property type="evidence" value="ECO:0007669"/>
    <property type="project" value="InterPro"/>
</dbReference>
<proteinExistence type="predicted"/>
<protein>
    <submittedName>
        <fullName evidence="6">CoA-binding protein</fullName>
    </submittedName>
</protein>
<dbReference type="Gene3D" id="3.30.470.20">
    <property type="entry name" value="ATP-grasp fold, B domain"/>
    <property type="match status" value="1"/>
</dbReference>
<dbReference type="GO" id="GO:0043758">
    <property type="term" value="F:acetate-CoA ligase (ADP-forming) activity"/>
    <property type="evidence" value="ECO:0007669"/>
    <property type="project" value="InterPro"/>
</dbReference>
<dbReference type="InterPro" id="IPR043938">
    <property type="entry name" value="Ligase_CoA_dom"/>
</dbReference>
<comment type="caution">
    <text evidence="6">The sequence shown here is derived from an EMBL/GenBank/DDBJ whole genome shotgun (WGS) entry which is preliminary data.</text>
</comment>
<gene>
    <name evidence="6" type="ORF">ENV14_04685</name>
</gene>
<keyword evidence="3 4" id="KW-0067">ATP-binding</keyword>
<keyword evidence="1" id="KW-0436">Ligase</keyword>
<dbReference type="SUPFAM" id="SSF56059">
    <property type="entry name" value="Glutathione synthetase ATP-binding domain-like"/>
    <property type="match status" value="1"/>
</dbReference>
<dbReference type="PANTHER" id="PTHR43334">
    <property type="entry name" value="ACETATE--COA LIGASE [ADP-FORMING]"/>
    <property type="match status" value="1"/>
</dbReference>
<feature type="domain" description="ATP-grasp" evidence="5">
    <location>
        <begin position="496"/>
        <end position="532"/>
    </location>
</feature>
<evidence type="ECO:0000259" key="5">
    <source>
        <dbReference type="PROSITE" id="PS50975"/>
    </source>
</evidence>
<keyword evidence="2 4" id="KW-0547">Nucleotide-binding</keyword>
<dbReference type="GO" id="GO:0005524">
    <property type="term" value="F:ATP binding"/>
    <property type="evidence" value="ECO:0007669"/>
    <property type="project" value="UniProtKB-UniRule"/>
</dbReference>
<dbReference type="SUPFAM" id="SSF52210">
    <property type="entry name" value="Succinyl-CoA synthetase domains"/>
    <property type="match status" value="2"/>
</dbReference>
<sequence>MREGDMKYLFKPRSVAVIGASREPGKVGFAVLRSIIDGGYKGEVYPVNPKADKILGLTAYKSISDVPGDIDLAVIVVPAQAALDVMEECGKKGVRYAVVISAGFKEIGGEGIEREKRLTETARKYGIRVVGPNCLGIMDLYTPLNASFASMPETRGGIAFVSQSGALLSAILDWAPKAGIGFSKIVSLGNKADLNEVDFLAYLGEDPETKVILLYLESIVDGRRFVEIGSTVARKKPVILLKGGVTEAGAKAALSHTGAMAGGVTALKAALRKAGIIQVSTISELFDMAIAFNSQPIPMGSRIGIVTNAGGGGVVTSDLLVSRGLRLAELSKQTIDYLRSALPPVASVYNPVDVIGDAKADRYRVAIEALLKDPAVDGLLVILTPQVVTEPEETAKVIIELSRQYSSKPILAVFIGGGKVEKATKMLIEKNIPVYEMPERAVAAMLGLVSYRELREYVAKVLERMEIFDVDRERALGIIEEARKQNRRVLLEHEAKDVVKSYGVPVAPTKLATSEDHAIEIARRLGYPVVLKIASPDITHKSDVGGVIMNLKSDEEVAEAFRTIISNARRYAPTASIHGVIVQRMVPKGREVIVGATKDPTFGHIIMFGLGGIYTELFKDVSFRLAPLSLYEAREMIAETKAYTLLRGYRGEPPADINSIMNTLLRVSKLVTDVPEIVEMDINPLFVYEEGAGVTAVDVKIVIE</sequence>
<dbReference type="Pfam" id="PF13607">
    <property type="entry name" value="Succ_CoA_lig"/>
    <property type="match status" value="1"/>
</dbReference>
<accession>A0A7C4BC23</accession>
<dbReference type="Pfam" id="PF13380">
    <property type="entry name" value="CoA_binding_2"/>
    <property type="match status" value="1"/>
</dbReference>
<dbReference type="PANTHER" id="PTHR43334:SF1">
    <property type="entry name" value="3-HYDROXYPROPIONATE--COA LIGASE [ADP-FORMING]"/>
    <property type="match status" value="1"/>
</dbReference>
<evidence type="ECO:0000256" key="3">
    <source>
        <dbReference type="ARBA" id="ARBA00022840"/>
    </source>
</evidence>
<dbReference type="Gene3D" id="3.30.1490.20">
    <property type="entry name" value="ATP-grasp fold, A domain"/>
    <property type="match status" value="1"/>
</dbReference>
<evidence type="ECO:0000256" key="4">
    <source>
        <dbReference type="PROSITE-ProRule" id="PRU00409"/>
    </source>
</evidence>
<dbReference type="InterPro" id="IPR032875">
    <property type="entry name" value="Succ_CoA_lig_flav_dom"/>
</dbReference>
<dbReference type="NCBIfam" id="TIGR02717">
    <property type="entry name" value="AcCoA-syn-alpha"/>
    <property type="match status" value="1"/>
</dbReference>
<dbReference type="PROSITE" id="PS50975">
    <property type="entry name" value="ATP_GRASP"/>
    <property type="match status" value="1"/>
</dbReference>
<name>A0A7C4BC23_9CREN</name>
<dbReference type="Pfam" id="PF19045">
    <property type="entry name" value="Ligase_CoA_2"/>
    <property type="match status" value="1"/>
</dbReference>
<dbReference type="InterPro" id="IPR051538">
    <property type="entry name" value="Acyl-CoA_Synth/Transferase"/>
</dbReference>
<dbReference type="Pfam" id="PF13549">
    <property type="entry name" value="ATP-grasp_5"/>
    <property type="match status" value="1"/>
</dbReference>
<dbReference type="Gene3D" id="3.40.50.720">
    <property type="entry name" value="NAD(P)-binding Rossmann-like Domain"/>
    <property type="match status" value="1"/>
</dbReference>
<dbReference type="SMART" id="SM00881">
    <property type="entry name" value="CoA_binding"/>
    <property type="match status" value="1"/>
</dbReference>
<dbReference type="InterPro" id="IPR003781">
    <property type="entry name" value="CoA-bd"/>
</dbReference>
<dbReference type="InterPro" id="IPR011761">
    <property type="entry name" value="ATP-grasp"/>
</dbReference>
<dbReference type="InterPro" id="IPR013815">
    <property type="entry name" value="ATP_grasp_subdomain_1"/>
</dbReference>
<dbReference type="SUPFAM" id="SSF51735">
    <property type="entry name" value="NAD(P)-binding Rossmann-fold domains"/>
    <property type="match status" value="1"/>
</dbReference>